<proteinExistence type="inferred from homology"/>
<sequence>MFSWAQKAVQSTLSAVAGTAEPIYGPEALHPVSKTIADPTKDHKTDLSKEDLRWMALEYTSVETQTWYFNMDNGVLGLAQVIYSSVAGLHITTQFSLKLFHPPKADGTVDTSAPIWSTRAVTNHTFDEDQYSFCADGLFVVLSEDGNSFSIKSMVDPDIAVDLIVTRVAPGFKIGKDGRTGFGTDEKNPWGFIRHVFWPRCSVEGSVIVKGERWWPEGTKGMGLMSMAMQAMKPHHAASKWNFVNFQGPNISAVMMEFTTPPSYGSGVVNVSGISNDMTIIVASASGESSFPTMKKDEEVDWDEPTTLKYVWKGKNTEGKEVTATLEAPSGPRLDRVDVLKEVPAFVKKIVSGAAGTRPYIYQFSGKHKLKIKVGDEPEKEEEGVMYSEASFISS</sequence>
<name>A0A3N4LIL3_9PEZI</name>
<dbReference type="GO" id="GO:0005737">
    <property type="term" value="C:cytoplasm"/>
    <property type="evidence" value="ECO:0007669"/>
    <property type="project" value="UniProtKB-SubCell"/>
</dbReference>
<dbReference type="FunCoup" id="A0A3N4LIL3">
    <property type="interactions" value="104"/>
</dbReference>
<evidence type="ECO:0000256" key="1">
    <source>
        <dbReference type="ARBA" id="ARBA00004496"/>
    </source>
</evidence>
<dbReference type="EMBL" id="ML121559">
    <property type="protein sequence ID" value="RPB21528.1"/>
    <property type="molecule type" value="Genomic_DNA"/>
</dbReference>
<dbReference type="Proteomes" id="UP000267821">
    <property type="component" value="Unassembled WGS sequence"/>
</dbReference>
<organism evidence="6 7">
    <name type="scientific">Terfezia boudieri ATCC MYA-4762</name>
    <dbReference type="NCBI Taxonomy" id="1051890"/>
    <lineage>
        <taxon>Eukaryota</taxon>
        <taxon>Fungi</taxon>
        <taxon>Dikarya</taxon>
        <taxon>Ascomycota</taxon>
        <taxon>Pezizomycotina</taxon>
        <taxon>Pezizomycetes</taxon>
        <taxon>Pezizales</taxon>
        <taxon>Pezizaceae</taxon>
        <taxon>Terfezia</taxon>
    </lineage>
</organism>
<dbReference type="InterPro" id="IPR033394">
    <property type="entry name" value="Svf1-like_C"/>
</dbReference>
<keyword evidence="3" id="KW-0963">Cytoplasm</keyword>
<evidence type="ECO:0000259" key="4">
    <source>
        <dbReference type="Pfam" id="PF08622"/>
    </source>
</evidence>
<evidence type="ECO:0000313" key="6">
    <source>
        <dbReference type="EMBL" id="RPB21528.1"/>
    </source>
</evidence>
<evidence type="ECO:0000313" key="7">
    <source>
        <dbReference type="Proteomes" id="UP000267821"/>
    </source>
</evidence>
<dbReference type="STRING" id="1051890.A0A3N4LIL3"/>
<dbReference type="Pfam" id="PF17187">
    <property type="entry name" value="Svf1_C"/>
    <property type="match status" value="1"/>
</dbReference>
<dbReference type="SUPFAM" id="SSF159245">
    <property type="entry name" value="AttH-like"/>
    <property type="match status" value="1"/>
</dbReference>
<gene>
    <name evidence="6" type="ORF">L211DRAFT_828239</name>
</gene>
<keyword evidence="7" id="KW-1185">Reference proteome</keyword>
<protein>
    <submittedName>
        <fullName evidence="6">Survival factor 1</fullName>
    </submittedName>
</protein>
<comment type="similarity">
    <text evidence="2">Belongs to the SVF1 family.</text>
</comment>
<reference evidence="6 7" key="1">
    <citation type="journal article" date="2018" name="Nat. Ecol. Evol.">
        <title>Pezizomycetes genomes reveal the molecular basis of ectomycorrhizal truffle lifestyle.</title>
        <authorList>
            <person name="Murat C."/>
            <person name="Payen T."/>
            <person name="Noel B."/>
            <person name="Kuo A."/>
            <person name="Morin E."/>
            <person name="Chen J."/>
            <person name="Kohler A."/>
            <person name="Krizsan K."/>
            <person name="Balestrini R."/>
            <person name="Da Silva C."/>
            <person name="Montanini B."/>
            <person name="Hainaut M."/>
            <person name="Levati E."/>
            <person name="Barry K.W."/>
            <person name="Belfiori B."/>
            <person name="Cichocki N."/>
            <person name="Clum A."/>
            <person name="Dockter R.B."/>
            <person name="Fauchery L."/>
            <person name="Guy J."/>
            <person name="Iotti M."/>
            <person name="Le Tacon F."/>
            <person name="Lindquist E.A."/>
            <person name="Lipzen A."/>
            <person name="Malagnac F."/>
            <person name="Mello A."/>
            <person name="Molinier V."/>
            <person name="Miyauchi S."/>
            <person name="Poulain J."/>
            <person name="Riccioni C."/>
            <person name="Rubini A."/>
            <person name="Sitrit Y."/>
            <person name="Splivallo R."/>
            <person name="Traeger S."/>
            <person name="Wang M."/>
            <person name="Zifcakova L."/>
            <person name="Wipf D."/>
            <person name="Zambonelli A."/>
            <person name="Paolocci F."/>
            <person name="Nowrousian M."/>
            <person name="Ottonello S."/>
            <person name="Baldrian P."/>
            <person name="Spatafora J.W."/>
            <person name="Henrissat B."/>
            <person name="Nagy L.G."/>
            <person name="Aury J.M."/>
            <person name="Wincker P."/>
            <person name="Grigoriev I.V."/>
            <person name="Bonfante P."/>
            <person name="Martin F.M."/>
        </authorList>
    </citation>
    <scope>NUCLEOTIDE SEQUENCE [LARGE SCALE GENOMIC DNA]</scope>
    <source>
        <strain evidence="6 7">ATCC MYA-4762</strain>
    </source>
</reference>
<evidence type="ECO:0000259" key="5">
    <source>
        <dbReference type="Pfam" id="PF17187"/>
    </source>
</evidence>
<dbReference type="GO" id="GO:0006979">
    <property type="term" value="P:response to oxidative stress"/>
    <property type="evidence" value="ECO:0007669"/>
    <property type="project" value="InterPro"/>
</dbReference>
<dbReference type="Pfam" id="PF08622">
    <property type="entry name" value="Svf1"/>
    <property type="match status" value="1"/>
</dbReference>
<comment type="subcellular location">
    <subcellularLocation>
        <location evidence="1">Cytoplasm</location>
    </subcellularLocation>
</comment>
<accession>A0A3N4LIL3</accession>
<feature type="domain" description="Svf1-like C-terminal" evidence="5">
    <location>
        <begin position="232"/>
        <end position="394"/>
    </location>
</feature>
<evidence type="ECO:0000256" key="3">
    <source>
        <dbReference type="ARBA" id="ARBA00022490"/>
    </source>
</evidence>
<feature type="domain" description="Svf1-like N-terminal" evidence="4">
    <location>
        <begin position="62"/>
        <end position="230"/>
    </location>
</feature>
<dbReference type="InterPro" id="IPR013931">
    <property type="entry name" value="Svf1-like_N"/>
</dbReference>
<evidence type="ECO:0000256" key="2">
    <source>
        <dbReference type="ARBA" id="ARBA00009069"/>
    </source>
</evidence>
<dbReference type="OrthoDB" id="2590239at2759"/>
<dbReference type="InterPro" id="IPR051385">
    <property type="entry name" value="Ceramide-binding_SVF1"/>
</dbReference>
<dbReference type="PANTHER" id="PTHR47107:SF1">
    <property type="entry name" value="CERAMIDE-BINDING PROTEIN SVF1-RELATED"/>
    <property type="match status" value="1"/>
</dbReference>
<dbReference type="InParanoid" id="A0A3N4LIL3"/>
<dbReference type="PANTHER" id="PTHR47107">
    <property type="entry name" value="SVF1-LIKE PROTEIN YDR222W-RELATED"/>
    <property type="match status" value="1"/>
</dbReference>
<dbReference type="AlphaFoldDB" id="A0A3N4LIL3"/>